<protein>
    <submittedName>
        <fullName evidence="2">Uncharacterized protein</fullName>
    </submittedName>
</protein>
<evidence type="ECO:0000313" key="2">
    <source>
        <dbReference type="EMBL" id="CAK0867152.1"/>
    </source>
</evidence>
<evidence type="ECO:0000313" key="3">
    <source>
        <dbReference type="Proteomes" id="UP001189429"/>
    </source>
</evidence>
<evidence type="ECO:0000256" key="1">
    <source>
        <dbReference type="SAM" id="MobiDB-lite"/>
    </source>
</evidence>
<dbReference type="Proteomes" id="UP001189429">
    <property type="component" value="Unassembled WGS sequence"/>
</dbReference>
<gene>
    <name evidence="2" type="ORF">PCOR1329_LOCUS54151</name>
</gene>
<accession>A0ABN9V5B0</accession>
<feature type="region of interest" description="Disordered" evidence="1">
    <location>
        <begin position="1"/>
        <end position="31"/>
    </location>
</feature>
<keyword evidence="3" id="KW-1185">Reference proteome</keyword>
<proteinExistence type="predicted"/>
<organism evidence="2 3">
    <name type="scientific">Prorocentrum cordatum</name>
    <dbReference type="NCBI Taxonomy" id="2364126"/>
    <lineage>
        <taxon>Eukaryota</taxon>
        <taxon>Sar</taxon>
        <taxon>Alveolata</taxon>
        <taxon>Dinophyceae</taxon>
        <taxon>Prorocentrales</taxon>
        <taxon>Prorocentraceae</taxon>
        <taxon>Prorocentrum</taxon>
    </lineage>
</organism>
<name>A0ABN9V5B0_9DINO</name>
<sequence length="484" mass="53715">MKDRSVEGVRTSQGRRCEEHNAGGLGRSANSSFNDAMVAKQKRHARKHLESSVRESVLQRYADSWMTLTRRKLLQHTCHVCAWVGLLPAELAVRSVGRGSLSPVRVLTGMLRRRGPGRLTPRLRAALIPVRDRLAEVFARGAPGSALRDWSELRHVLPLRSALKIGIGAEHCAGAPFAPSEPRTALPPPAVWVARDSGHNAAEKEINSKSAVVRQAKMWRRLAKKQEEFHKSSQQAIDVKALLKEATEACESGNALRICRALLEGVAWLAKPRRKLRKVTGQRMTEDAQARIEAALQAKIRAVILACLRSLDLDDEGTQQRSDVQVSVRRLKSRMDGLNLHFVAARKEWSAIASCIAQFRLREATGRQKEDTSCSTSKHKVRVGKVGVAKVLIRTALWRLGGEGISQDVVECIKSDSGLFSIVETSMNTHETTGNTHRRGEAVWEVNVKNSMAKETVCKFTGRKRQRRGQAGGIAFKIFQLRPD</sequence>
<comment type="caution">
    <text evidence="2">The sequence shown here is derived from an EMBL/GenBank/DDBJ whole genome shotgun (WGS) entry which is preliminary data.</text>
</comment>
<dbReference type="EMBL" id="CAUYUJ010016615">
    <property type="protein sequence ID" value="CAK0867152.1"/>
    <property type="molecule type" value="Genomic_DNA"/>
</dbReference>
<reference evidence="2" key="1">
    <citation type="submission" date="2023-10" db="EMBL/GenBank/DDBJ databases">
        <authorList>
            <person name="Chen Y."/>
            <person name="Shah S."/>
            <person name="Dougan E. K."/>
            <person name="Thang M."/>
            <person name="Chan C."/>
        </authorList>
    </citation>
    <scope>NUCLEOTIDE SEQUENCE [LARGE SCALE GENOMIC DNA]</scope>
</reference>